<evidence type="ECO:0000313" key="7">
    <source>
        <dbReference type="EMBL" id="MFA0570449.1"/>
    </source>
</evidence>
<dbReference type="RefSeq" id="WP_372267912.1">
    <property type="nucleotide sequence ID" value="NZ_JBFRUW010000084.1"/>
</dbReference>
<comment type="caution">
    <text evidence="7">The sequence shown here is derived from an EMBL/GenBank/DDBJ whole genome shotgun (WGS) entry which is preliminary data.</text>
</comment>
<dbReference type="InterPro" id="IPR051909">
    <property type="entry name" value="MFP_Cation_Efflux"/>
</dbReference>
<dbReference type="Gene3D" id="2.40.50.320">
    <property type="entry name" value="Copper binding periplasmic protein CusF"/>
    <property type="match status" value="2"/>
</dbReference>
<dbReference type="Pfam" id="PF25869">
    <property type="entry name" value="3HB_CusB"/>
    <property type="match status" value="1"/>
</dbReference>
<dbReference type="Pfam" id="PF11604">
    <property type="entry name" value="CusF_Ec"/>
    <property type="match status" value="2"/>
</dbReference>
<dbReference type="Pfam" id="PF19335">
    <property type="entry name" value="HMBD"/>
    <property type="match status" value="1"/>
</dbReference>
<evidence type="ECO:0000259" key="5">
    <source>
        <dbReference type="Pfam" id="PF25919"/>
    </source>
</evidence>
<proteinExistence type="inferred from homology"/>
<dbReference type="Gene3D" id="2.40.30.170">
    <property type="match status" value="1"/>
</dbReference>
<dbReference type="Gene3D" id="2.40.420.20">
    <property type="match status" value="1"/>
</dbReference>
<evidence type="ECO:0000259" key="4">
    <source>
        <dbReference type="Pfam" id="PF25869"/>
    </source>
</evidence>
<comment type="similarity">
    <text evidence="1">Belongs to the membrane fusion protein (MFP) (TC 8.A.1) family.</text>
</comment>
<dbReference type="InterPro" id="IPR058790">
    <property type="entry name" value="BSH_CusB"/>
</dbReference>
<dbReference type="PANTHER" id="PTHR30097:SF15">
    <property type="entry name" value="CATION EFFLUX SYSTEM PROTEIN CUSB"/>
    <property type="match status" value="1"/>
</dbReference>
<dbReference type="PANTHER" id="PTHR30097">
    <property type="entry name" value="CATION EFFLUX SYSTEM PROTEIN CUSB"/>
    <property type="match status" value="1"/>
</dbReference>
<dbReference type="SUPFAM" id="SSF111369">
    <property type="entry name" value="HlyD-like secretion proteins"/>
    <property type="match status" value="1"/>
</dbReference>
<sequence>MTTFKTASLALVIGGVLGYGVNTYFTGMSHGMIGMSQSNQTQNKPAENDEPLYWVAPMDPNYKRDKPGQSPMGMDLIPVYAEDTNGEDDKPGTIKIDPSVENNLGVKTATVSREVLSPLIDTVGYIAFDESQLWQINVRISGWVEKLHINAVGEQVKKGEVLFTLYSPELVKAQEELISAYKTNRKGMIKGATDRLATLGVDRGQIKAIARKGKASQTIEVKAPADGVIASLNIREGGYLSPAQAVISAGPLDEVWVDAEVFERQSHWIKKGNLASMTLDALPDGEWKGEVDYVYPILDPKTRTLRVRLRFSNPIGQLKPNMFANVTLKPVTNNEVLTIPRSSVIRSGGMTRVVIAEGDGKYRSARIEIGREAANNVEVLSGLKQGDSIVTSAHFMLDSESSQSADLSRINGAEAPIDTAWAKGEITDVMPGHRMLTINHQPVPEWNWPSMVMNFSVAEGVDFEPFKLGQTLEFEMQKGESGQYDIVDYKPLSRSQTGKPQAINEVWINGEISMLMADFGMITLNHQAVSEWDWKSGEMNFSVGDAVKLSDFQEGKKVRFLVEKQGSEFSLKMLELKSLETVNNKKGTASKKAIATLQLGEVDND</sequence>
<evidence type="ECO:0000259" key="6">
    <source>
        <dbReference type="Pfam" id="PF25954"/>
    </source>
</evidence>
<dbReference type="Proteomes" id="UP001570417">
    <property type="component" value="Unassembled WGS sequence"/>
</dbReference>
<feature type="domain" description="CusB-like three alpha-helical bundle" evidence="4">
    <location>
        <begin position="169"/>
        <end position="216"/>
    </location>
</feature>
<keyword evidence="8" id="KW-1185">Reference proteome</keyword>
<evidence type="ECO:0000256" key="2">
    <source>
        <dbReference type="ARBA" id="ARBA00022448"/>
    </source>
</evidence>
<feature type="domain" description="Heavy metal binding" evidence="3">
    <location>
        <begin position="53"/>
        <end position="79"/>
    </location>
</feature>
<dbReference type="EMBL" id="JBFRUW010000084">
    <property type="protein sequence ID" value="MFA0570449.1"/>
    <property type="molecule type" value="Genomic_DNA"/>
</dbReference>
<dbReference type="InterPro" id="IPR058791">
    <property type="entry name" value="3HB_CusB"/>
</dbReference>
<evidence type="ECO:0000259" key="3">
    <source>
        <dbReference type="Pfam" id="PF19335"/>
    </source>
</evidence>
<name>A0ABV4NGA0_9VIBR</name>
<dbReference type="InterPro" id="IPR021647">
    <property type="entry name" value="CusF_Ec"/>
</dbReference>
<dbReference type="InterPro" id="IPR042230">
    <property type="entry name" value="CusF_sf"/>
</dbReference>
<feature type="domain" description="CusB-like beta-barrel" evidence="6">
    <location>
        <begin position="254"/>
        <end position="329"/>
    </location>
</feature>
<keyword evidence="2" id="KW-0813">Transport</keyword>
<evidence type="ECO:0000256" key="1">
    <source>
        <dbReference type="ARBA" id="ARBA00009477"/>
    </source>
</evidence>
<feature type="domain" description="CusB-like barrel-sandwich hybrid" evidence="5">
    <location>
        <begin position="136"/>
        <end position="247"/>
    </location>
</feature>
<organism evidence="7 8">
    <name type="scientific">Vibrio gallaecicus</name>
    <dbReference type="NCBI Taxonomy" id="552386"/>
    <lineage>
        <taxon>Bacteria</taxon>
        <taxon>Pseudomonadati</taxon>
        <taxon>Pseudomonadota</taxon>
        <taxon>Gammaproteobacteria</taxon>
        <taxon>Vibrionales</taxon>
        <taxon>Vibrionaceae</taxon>
        <taxon>Vibrio</taxon>
    </lineage>
</organism>
<evidence type="ECO:0000313" key="8">
    <source>
        <dbReference type="Proteomes" id="UP001570417"/>
    </source>
</evidence>
<dbReference type="InterPro" id="IPR058792">
    <property type="entry name" value="Beta-barrel_RND_2"/>
</dbReference>
<reference evidence="7 8" key="1">
    <citation type="journal article" date="2024" name="ISME J.">
        <title>Tailless and filamentous prophages are predominant in marine Vibrio.</title>
        <authorList>
            <person name="Steensen K."/>
            <person name="Seneca J."/>
            <person name="Bartlau N."/>
            <person name="Yu X.A."/>
            <person name="Hussain F.A."/>
            <person name="Polz M.F."/>
        </authorList>
    </citation>
    <scope>NUCLEOTIDE SEQUENCE [LARGE SCALE GENOMIC DNA]</scope>
    <source>
        <strain evidence="7 8">10N.222.51.A1</strain>
    </source>
</reference>
<protein>
    <submittedName>
        <fullName evidence="7">Efflux RND transporter periplasmic adaptor subunit</fullName>
    </submittedName>
</protein>
<dbReference type="Gene3D" id="2.40.50.100">
    <property type="match status" value="1"/>
</dbReference>
<accession>A0ABV4NGA0</accession>
<dbReference type="Pfam" id="PF25954">
    <property type="entry name" value="Beta-barrel_RND_2"/>
    <property type="match status" value="1"/>
</dbReference>
<dbReference type="Gene3D" id="6.10.140.730">
    <property type="match status" value="1"/>
</dbReference>
<dbReference type="InterPro" id="IPR045800">
    <property type="entry name" value="HMBD"/>
</dbReference>
<gene>
    <name evidence="7" type="ORF">AB4566_19465</name>
</gene>
<dbReference type="NCBIfam" id="TIGR01730">
    <property type="entry name" value="RND_mfp"/>
    <property type="match status" value="1"/>
</dbReference>
<dbReference type="InterPro" id="IPR006143">
    <property type="entry name" value="RND_pump_MFP"/>
</dbReference>
<dbReference type="Pfam" id="PF25919">
    <property type="entry name" value="BSH_CusB"/>
    <property type="match status" value="1"/>
</dbReference>